<protein>
    <submittedName>
        <fullName evidence="3">Uncharacterized protein</fullName>
    </submittedName>
</protein>
<name>A0A4S2MSC1_9PEZI</name>
<feature type="region of interest" description="Disordered" evidence="1">
    <location>
        <begin position="270"/>
        <end position="306"/>
    </location>
</feature>
<feature type="transmembrane region" description="Helical" evidence="2">
    <location>
        <begin position="181"/>
        <end position="200"/>
    </location>
</feature>
<reference evidence="3 4" key="1">
    <citation type="submission" date="2019-04" db="EMBL/GenBank/DDBJ databases">
        <title>Comparative genomics and transcriptomics to analyze fruiting body development in filamentous ascomycetes.</title>
        <authorList>
            <consortium name="DOE Joint Genome Institute"/>
            <person name="Lutkenhaus R."/>
            <person name="Traeger S."/>
            <person name="Breuer J."/>
            <person name="Kuo A."/>
            <person name="Lipzen A."/>
            <person name="Pangilinan J."/>
            <person name="Dilworth D."/>
            <person name="Sandor L."/>
            <person name="Poggeler S."/>
            <person name="Barry K."/>
            <person name="Grigoriev I.V."/>
            <person name="Nowrousian M."/>
        </authorList>
    </citation>
    <scope>NUCLEOTIDE SEQUENCE [LARGE SCALE GENOMIC DNA]</scope>
    <source>
        <strain evidence="3 4">CBS 389.68</strain>
    </source>
</reference>
<keyword evidence="4" id="KW-1185">Reference proteome</keyword>
<dbReference type="InParanoid" id="A0A4S2MSC1"/>
<dbReference type="STRING" id="341454.A0A4S2MSC1"/>
<keyword evidence="2" id="KW-1133">Transmembrane helix</keyword>
<proteinExistence type="predicted"/>
<evidence type="ECO:0000256" key="2">
    <source>
        <dbReference type="SAM" id="Phobius"/>
    </source>
</evidence>
<dbReference type="OrthoDB" id="3795566at2759"/>
<feature type="compositionally biased region" description="Pro residues" evidence="1">
    <location>
        <begin position="275"/>
        <end position="289"/>
    </location>
</feature>
<evidence type="ECO:0000313" key="3">
    <source>
        <dbReference type="EMBL" id="TGZ78658.1"/>
    </source>
</evidence>
<organism evidence="3 4">
    <name type="scientific">Ascodesmis nigricans</name>
    <dbReference type="NCBI Taxonomy" id="341454"/>
    <lineage>
        <taxon>Eukaryota</taxon>
        <taxon>Fungi</taxon>
        <taxon>Dikarya</taxon>
        <taxon>Ascomycota</taxon>
        <taxon>Pezizomycotina</taxon>
        <taxon>Pezizomycetes</taxon>
        <taxon>Pezizales</taxon>
        <taxon>Ascodesmidaceae</taxon>
        <taxon>Ascodesmis</taxon>
    </lineage>
</organism>
<evidence type="ECO:0000313" key="4">
    <source>
        <dbReference type="Proteomes" id="UP000298138"/>
    </source>
</evidence>
<keyword evidence="2" id="KW-0812">Transmembrane</keyword>
<feature type="transmembrane region" description="Helical" evidence="2">
    <location>
        <begin position="150"/>
        <end position="169"/>
    </location>
</feature>
<gene>
    <name evidence="3" type="ORF">EX30DRAFT_133265</name>
</gene>
<evidence type="ECO:0000256" key="1">
    <source>
        <dbReference type="SAM" id="MobiDB-lite"/>
    </source>
</evidence>
<dbReference type="AlphaFoldDB" id="A0A4S2MSC1"/>
<sequence length="306" mass="34690">MANSPPPVDPRIYVSTTTYIQGVVITPPTFCSGYVDANWSHVIAANISIPSAVADQVQYKSTKAMVGYDKIYRVTMYIGASAHPNPVLSTPITSKPSDREEIRKVCASPDATSLPDWLPEDYNDDDNDYNYEVPTRSEGGSLWIIFRNSMIALGVVFGFLLILGFFESYHHFTQLMRGKGALRLGTVSWVFIFIFAACLIRRERRRKNAEEKRRLKEYWERLPRKRRLALWLKHGFTWRYPPFLVHIREGRGENGEVLEMSGVEVVEEVPAGTDLPPPYVKDPPMPPPYGEVLSPPLAGEERGRGR</sequence>
<keyword evidence="2" id="KW-0472">Membrane</keyword>
<dbReference type="EMBL" id="ML220139">
    <property type="protein sequence ID" value="TGZ78658.1"/>
    <property type="molecule type" value="Genomic_DNA"/>
</dbReference>
<dbReference type="Proteomes" id="UP000298138">
    <property type="component" value="Unassembled WGS sequence"/>
</dbReference>
<accession>A0A4S2MSC1</accession>